<comment type="caution">
    <text evidence="3">The sequence shown here is derived from an EMBL/GenBank/DDBJ whole genome shotgun (WGS) entry which is preliminary data.</text>
</comment>
<dbReference type="AlphaFoldDB" id="A0AAW2E340"/>
<dbReference type="GO" id="GO:0003676">
    <property type="term" value="F:nucleic acid binding"/>
    <property type="evidence" value="ECO:0007669"/>
    <property type="project" value="InterPro"/>
</dbReference>
<proteinExistence type="predicted"/>
<sequence>MHGCLTLPALLIFMLLPTKQHDYATSDYVELCFLLLQSSRLWYSHLGLPLWNIGGSWDLIIKVAGARKTRPRRTAFAYEATYQGRIMFSSCASSGASTTTAATQDALVEAVVKSENLGFSRILIMCHSKRLVNVCNMQCSPNWQEKTMLSDLLNLQQQGLCCKTLFVPRVILGTVCNTAKFALKVPGRCCWVHPAIV</sequence>
<dbReference type="InterPro" id="IPR002156">
    <property type="entry name" value="RNaseH_domain"/>
</dbReference>
<accession>A0AAW2E340</accession>
<keyword evidence="4" id="KW-1185">Reference proteome</keyword>
<reference evidence="3 4" key="1">
    <citation type="submission" date="2024-01" db="EMBL/GenBank/DDBJ databases">
        <title>A telomere-to-telomere, gap-free genome of sweet tea (Lithocarpus litseifolius).</title>
        <authorList>
            <person name="Zhou J."/>
        </authorList>
    </citation>
    <scope>NUCLEOTIDE SEQUENCE [LARGE SCALE GENOMIC DNA]</scope>
    <source>
        <strain evidence="3">Zhou-2022a</strain>
        <tissue evidence="3">Leaf</tissue>
    </source>
</reference>
<gene>
    <name evidence="3" type="ORF">SO802_003158</name>
</gene>
<protein>
    <recommendedName>
        <fullName evidence="2">RNase H type-1 domain-containing protein</fullName>
    </recommendedName>
</protein>
<evidence type="ECO:0000256" key="1">
    <source>
        <dbReference type="SAM" id="SignalP"/>
    </source>
</evidence>
<feature type="domain" description="RNase H type-1" evidence="2">
    <location>
        <begin position="83"/>
        <end position="170"/>
    </location>
</feature>
<evidence type="ECO:0000313" key="4">
    <source>
        <dbReference type="Proteomes" id="UP001459277"/>
    </source>
</evidence>
<dbReference type="Proteomes" id="UP001459277">
    <property type="component" value="Unassembled WGS sequence"/>
</dbReference>
<dbReference type="GO" id="GO:0004523">
    <property type="term" value="F:RNA-DNA hybrid ribonuclease activity"/>
    <property type="evidence" value="ECO:0007669"/>
    <property type="project" value="InterPro"/>
</dbReference>
<feature type="chain" id="PRO_5043419004" description="RNase H type-1 domain-containing protein" evidence="1">
    <location>
        <begin position="21"/>
        <end position="197"/>
    </location>
</feature>
<keyword evidence="1" id="KW-0732">Signal</keyword>
<name>A0AAW2E340_9ROSI</name>
<evidence type="ECO:0000259" key="2">
    <source>
        <dbReference type="Pfam" id="PF13456"/>
    </source>
</evidence>
<dbReference type="Pfam" id="PF13456">
    <property type="entry name" value="RVT_3"/>
    <property type="match status" value="1"/>
</dbReference>
<dbReference type="EMBL" id="JAZDWU010000001">
    <property type="protein sequence ID" value="KAL0016089.1"/>
    <property type="molecule type" value="Genomic_DNA"/>
</dbReference>
<feature type="signal peptide" evidence="1">
    <location>
        <begin position="1"/>
        <end position="20"/>
    </location>
</feature>
<organism evidence="3 4">
    <name type="scientific">Lithocarpus litseifolius</name>
    <dbReference type="NCBI Taxonomy" id="425828"/>
    <lineage>
        <taxon>Eukaryota</taxon>
        <taxon>Viridiplantae</taxon>
        <taxon>Streptophyta</taxon>
        <taxon>Embryophyta</taxon>
        <taxon>Tracheophyta</taxon>
        <taxon>Spermatophyta</taxon>
        <taxon>Magnoliopsida</taxon>
        <taxon>eudicotyledons</taxon>
        <taxon>Gunneridae</taxon>
        <taxon>Pentapetalae</taxon>
        <taxon>rosids</taxon>
        <taxon>fabids</taxon>
        <taxon>Fagales</taxon>
        <taxon>Fagaceae</taxon>
        <taxon>Lithocarpus</taxon>
    </lineage>
</organism>
<evidence type="ECO:0000313" key="3">
    <source>
        <dbReference type="EMBL" id="KAL0016089.1"/>
    </source>
</evidence>